<organism evidence="3 4">
    <name type="scientific">Desulfobaculum xiamenense</name>
    <dbReference type="NCBI Taxonomy" id="995050"/>
    <lineage>
        <taxon>Bacteria</taxon>
        <taxon>Pseudomonadati</taxon>
        <taxon>Thermodesulfobacteriota</taxon>
        <taxon>Desulfovibrionia</taxon>
        <taxon>Desulfovibrionales</taxon>
        <taxon>Desulfovibrionaceae</taxon>
        <taxon>Desulfobaculum</taxon>
    </lineage>
</organism>
<dbReference type="Gene3D" id="3.90.79.10">
    <property type="entry name" value="Nucleoside Triphosphate Pyrophosphohydrolase"/>
    <property type="match status" value="1"/>
</dbReference>
<dbReference type="Proteomes" id="UP000580856">
    <property type="component" value="Unassembled WGS sequence"/>
</dbReference>
<dbReference type="SUPFAM" id="SSF55811">
    <property type="entry name" value="Nudix"/>
    <property type="match status" value="1"/>
</dbReference>
<comment type="caution">
    <text evidence="3">The sequence shown here is derived from an EMBL/GenBank/DDBJ whole genome shotgun (WGS) entry which is preliminary data.</text>
</comment>
<dbReference type="AlphaFoldDB" id="A0A846QEV1"/>
<feature type="domain" description="Nudix hydrolase" evidence="2">
    <location>
        <begin position="28"/>
        <end position="157"/>
    </location>
</feature>
<evidence type="ECO:0000313" key="3">
    <source>
        <dbReference type="EMBL" id="NJB66791.1"/>
    </source>
</evidence>
<dbReference type="RefSeq" id="WP_245168086.1">
    <property type="nucleotide sequence ID" value="NZ_JAATJA010000001.1"/>
</dbReference>
<dbReference type="PROSITE" id="PS00893">
    <property type="entry name" value="NUDIX_BOX"/>
    <property type="match status" value="1"/>
</dbReference>
<dbReference type="GO" id="GO:0016787">
    <property type="term" value="F:hydrolase activity"/>
    <property type="evidence" value="ECO:0007669"/>
    <property type="project" value="UniProtKB-KW"/>
</dbReference>
<proteinExistence type="predicted"/>
<name>A0A846QEV1_9BACT</name>
<protein>
    <submittedName>
        <fullName evidence="3">Isopentenyl-diphosphate delta-isomerase</fullName>
        <ecNumber evidence="3">5.3.3.2</ecNumber>
    </submittedName>
</protein>
<dbReference type="CDD" id="cd04692">
    <property type="entry name" value="NUDIX_Hydrolase"/>
    <property type="match status" value="1"/>
</dbReference>
<dbReference type="PANTHER" id="PTHR10885">
    <property type="entry name" value="ISOPENTENYL-DIPHOSPHATE DELTA-ISOMERASE"/>
    <property type="match status" value="1"/>
</dbReference>
<dbReference type="Pfam" id="PF00293">
    <property type="entry name" value="NUDIX"/>
    <property type="match status" value="1"/>
</dbReference>
<dbReference type="InterPro" id="IPR020084">
    <property type="entry name" value="NUDIX_hydrolase_CS"/>
</dbReference>
<keyword evidence="3" id="KW-0413">Isomerase</keyword>
<dbReference type="GO" id="GO:0004452">
    <property type="term" value="F:isopentenyl-diphosphate delta-isomerase activity"/>
    <property type="evidence" value="ECO:0007669"/>
    <property type="project" value="UniProtKB-EC"/>
</dbReference>
<accession>A0A846QEV1</accession>
<evidence type="ECO:0000259" key="2">
    <source>
        <dbReference type="PROSITE" id="PS51462"/>
    </source>
</evidence>
<keyword evidence="1" id="KW-0378">Hydrolase</keyword>
<evidence type="ECO:0000313" key="4">
    <source>
        <dbReference type="Proteomes" id="UP000580856"/>
    </source>
</evidence>
<dbReference type="InterPro" id="IPR015797">
    <property type="entry name" value="NUDIX_hydrolase-like_dom_sf"/>
</dbReference>
<sequence>MTDPVEVVDDSDNPLCVLPLTDAARQTLRHRAVLVLVYDHEGRLYLQKRSGSKSLFPGRWDLSATGHVKAHESREDAAIRELREELGIRVAGLRLLHEVEACPTTGFAFVTLYSAGRVTGPILTNPDEISDGMYVDREELALLVRDFRDRLTPGLVHFWELGLLFPGEQD</sequence>
<dbReference type="PANTHER" id="PTHR10885:SF0">
    <property type="entry name" value="ISOPENTENYL-DIPHOSPHATE DELTA-ISOMERASE"/>
    <property type="match status" value="1"/>
</dbReference>
<dbReference type="PROSITE" id="PS51462">
    <property type="entry name" value="NUDIX"/>
    <property type="match status" value="1"/>
</dbReference>
<dbReference type="EC" id="5.3.3.2" evidence="3"/>
<gene>
    <name evidence="3" type="ORF">GGQ74_000431</name>
</gene>
<evidence type="ECO:0000256" key="1">
    <source>
        <dbReference type="ARBA" id="ARBA00022801"/>
    </source>
</evidence>
<dbReference type="InterPro" id="IPR000086">
    <property type="entry name" value="NUDIX_hydrolase_dom"/>
</dbReference>
<reference evidence="3 4" key="1">
    <citation type="submission" date="2020-03" db="EMBL/GenBank/DDBJ databases">
        <title>Genomic Encyclopedia of Type Strains, Phase IV (KMG-IV): sequencing the most valuable type-strain genomes for metagenomic binning, comparative biology and taxonomic classification.</title>
        <authorList>
            <person name="Goeker M."/>
        </authorList>
    </citation>
    <scope>NUCLEOTIDE SEQUENCE [LARGE SCALE GENOMIC DNA]</scope>
    <source>
        <strain evidence="3 4">DSM 24233</strain>
    </source>
</reference>
<dbReference type="EMBL" id="JAATJA010000001">
    <property type="protein sequence ID" value="NJB66791.1"/>
    <property type="molecule type" value="Genomic_DNA"/>
</dbReference>
<keyword evidence="4" id="KW-1185">Reference proteome</keyword>